<gene>
    <name evidence="1" type="ORF">AAFF_G00202610</name>
</gene>
<evidence type="ECO:0000313" key="1">
    <source>
        <dbReference type="EMBL" id="KAJ8410280.1"/>
    </source>
</evidence>
<reference evidence="1" key="1">
    <citation type="journal article" date="2023" name="Science">
        <title>Genome structures resolve the early diversification of teleost fishes.</title>
        <authorList>
            <person name="Parey E."/>
            <person name="Louis A."/>
            <person name="Montfort J."/>
            <person name="Bouchez O."/>
            <person name="Roques C."/>
            <person name="Iampietro C."/>
            <person name="Lluch J."/>
            <person name="Castinel A."/>
            <person name="Donnadieu C."/>
            <person name="Desvignes T."/>
            <person name="Floi Bucao C."/>
            <person name="Jouanno E."/>
            <person name="Wen M."/>
            <person name="Mejri S."/>
            <person name="Dirks R."/>
            <person name="Jansen H."/>
            <person name="Henkel C."/>
            <person name="Chen W.J."/>
            <person name="Zahm M."/>
            <person name="Cabau C."/>
            <person name="Klopp C."/>
            <person name="Thompson A.W."/>
            <person name="Robinson-Rechavi M."/>
            <person name="Braasch I."/>
            <person name="Lecointre G."/>
            <person name="Bobe J."/>
            <person name="Postlethwait J.H."/>
            <person name="Berthelot C."/>
            <person name="Roest Crollius H."/>
            <person name="Guiguen Y."/>
        </authorList>
    </citation>
    <scope>NUCLEOTIDE SEQUENCE</scope>
    <source>
        <strain evidence="1">NC1722</strain>
    </source>
</reference>
<dbReference type="Proteomes" id="UP001221898">
    <property type="component" value="Unassembled WGS sequence"/>
</dbReference>
<dbReference type="AlphaFoldDB" id="A0AAD7WVA1"/>
<dbReference type="EMBL" id="JAINUG010000027">
    <property type="protein sequence ID" value="KAJ8410280.1"/>
    <property type="molecule type" value="Genomic_DNA"/>
</dbReference>
<proteinExistence type="predicted"/>
<name>A0AAD7WVA1_9TELE</name>
<evidence type="ECO:0000313" key="2">
    <source>
        <dbReference type="Proteomes" id="UP001221898"/>
    </source>
</evidence>
<keyword evidence="2" id="KW-1185">Reference proteome</keyword>
<comment type="caution">
    <text evidence="1">The sequence shown here is derived from an EMBL/GenBank/DDBJ whole genome shotgun (WGS) entry which is preliminary data.</text>
</comment>
<protein>
    <submittedName>
        <fullName evidence="1">Uncharacterized protein</fullName>
    </submittedName>
</protein>
<sequence>MLRRKSTALFSETAAQVNRSLPLCRCHSCSGTDETAFAVHITCTGGSGSTDAPITKYNTETGTGESATAHPVTLPLSFADRFLCIFFNGHRLPSLSWLR</sequence>
<organism evidence="1 2">
    <name type="scientific">Aldrovandia affinis</name>
    <dbReference type="NCBI Taxonomy" id="143900"/>
    <lineage>
        <taxon>Eukaryota</taxon>
        <taxon>Metazoa</taxon>
        <taxon>Chordata</taxon>
        <taxon>Craniata</taxon>
        <taxon>Vertebrata</taxon>
        <taxon>Euteleostomi</taxon>
        <taxon>Actinopterygii</taxon>
        <taxon>Neopterygii</taxon>
        <taxon>Teleostei</taxon>
        <taxon>Notacanthiformes</taxon>
        <taxon>Halosauridae</taxon>
        <taxon>Aldrovandia</taxon>
    </lineage>
</organism>
<accession>A0AAD7WVA1</accession>